<evidence type="ECO:0000313" key="1">
    <source>
        <dbReference type="EMBL" id="KAJ4712224.1"/>
    </source>
</evidence>
<keyword evidence="2" id="KW-1185">Reference proteome</keyword>
<name>A0ACC1XL72_MELAZ</name>
<comment type="caution">
    <text evidence="1">The sequence shown here is derived from an EMBL/GenBank/DDBJ whole genome shotgun (WGS) entry which is preliminary data.</text>
</comment>
<reference evidence="1 2" key="1">
    <citation type="journal article" date="2023" name="Science">
        <title>Complex scaffold remodeling in plant triterpene biosynthesis.</title>
        <authorList>
            <person name="De La Pena R."/>
            <person name="Hodgson H."/>
            <person name="Liu J.C."/>
            <person name="Stephenson M.J."/>
            <person name="Martin A.C."/>
            <person name="Owen C."/>
            <person name="Harkess A."/>
            <person name="Leebens-Mack J."/>
            <person name="Jimenez L.E."/>
            <person name="Osbourn A."/>
            <person name="Sattely E.S."/>
        </authorList>
    </citation>
    <scope>NUCLEOTIDE SEQUENCE [LARGE SCALE GENOMIC DNA]</scope>
    <source>
        <strain evidence="2">cv. JPN11</strain>
        <tissue evidence="1">Leaf</tissue>
    </source>
</reference>
<organism evidence="1 2">
    <name type="scientific">Melia azedarach</name>
    <name type="common">Chinaberry tree</name>
    <dbReference type="NCBI Taxonomy" id="155640"/>
    <lineage>
        <taxon>Eukaryota</taxon>
        <taxon>Viridiplantae</taxon>
        <taxon>Streptophyta</taxon>
        <taxon>Embryophyta</taxon>
        <taxon>Tracheophyta</taxon>
        <taxon>Spermatophyta</taxon>
        <taxon>Magnoliopsida</taxon>
        <taxon>eudicotyledons</taxon>
        <taxon>Gunneridae</taxon>
        <taxon>Pentapetalae</taxon>
        <taxon>rosids</taxon>
        <taxon>malvids</taxon>
        <taxon>Sapindales</taxon>
        <taxon>Meliaceae</taxon>
        <taxon>Melia</taxon>
    </lineage>
</organism>
<evidence type="ECO:0000313" key="2">
    <source>
        <dbReference type="Proteomes" id="UP001164539"/>
    </source>
</evidence>
<protein>
    <submittedName>
        <fullName evidence="1">NAC domain containing protein</fullName>
    </submittedName>
</protein>
<proteinExistence type="predicted"/>
<dbReference type="Proteomes" id="UP001164539">
    <property type="component" value="Chromosome 8"/>
</dbReference>
<gene>
    <name evidence="1" type="ORF">OWV82_014507</name>
</gene>
<dbReference type="EMBL" id="CM051401">
    <property type="protein sequence ID" value="KAJ4712224.1"/>
    <property type="molecule type" value="Genomic_DNA"/>
</dbReference>
<sequence>MWLLRSWFFCAATLSRVISEMKSLPGFGFSPSNEQIIYYVEKKRLDPDNFSVHMIQEIDIYSYEPWDLPGMQVSQEQMLYIFSEPYYKYNNSKRAHRRTSEGYWKSTGEGSKVNQIGRKRILSFYHHGSKTAWVMHEFYLVKKKDSHYKKDFVLCLIKKKRDNKHGAFNN</sequence>
<accession>A0ACC1XL72</accession>